<accession>A0A3P7J6N8</accession>
<evidence type="ECO:0000256" key="6">
    <source>
        <dbReference type="ARBA" id="ARBA00022729"/>
    </source>
</evidence>
<evidence type="ECO:0000313" key="14">
    <source>
        <dbReference type="Proteomes" id="UP000270094"/>
    </source>
</evidence>
<dbReference type="GO" id="GO:0005615">
    <property type="term" value="C:extracellular space"/>
    <property type="evidence" value="ECO:0007669"/>
    <property type="project" value="TreeGrafter"/>
</dbReference>
<dbReference type="Gene3D" id="3.40.630.10">
    <property type="entry name" value="Zn peptidases"/>
    <property type="match status" value="2"/>
</dbReference>
<dbReference type="Pfam" id="PF00246">
    <property type="entry name" value="Peptidase_M14"/>
    <property type="match status" value="1"/>
</dbReference>
<dbReference type="OrthoDB" id="3626597at2759"/>
<keyword evidence="14" id="KW-1185">Reference proteome</keyword>
<keyword evidence="3" id="KW-0121">Carboxypeptidase</keyword>
<keyword evidence="7" id="KW-0378">Hydrolase</keyword>
<evidence type="ECO:0000256" key="10">
    <source>
        <dbReference type="PROSITE-ProRule" id="PRU01379"/>
    </source>
</evidence>
<dbReference type="SUPFAM" id="SSF53187">
    <property type="entry name" value="Zn-dependent exopeptidases"/>
    <property type="match status" value="1"/>
</dbReference>
<proteinExistence type="inferred from homology"/>
<dbReference type="Proteomes" id="UP000270094">
    <property type="component" value="Unassembled WGS sequence"/>
</dbReference>
<evidence type="ECO:0000259" key="12">
    <source>
        <dbReference type="PROSITE" id="PS52035"/>
    </source>
</evidence>
<keyword evidence="9" id="KW-0482">Metalloprotease</keyword>
<organism evidence="13 14">
    <name type="scientific">Strongylus vulgaris</name>
    <name type="common">Blood worm</name>
    <dbReference type="NCBI Taxonomy" id="40348"/>
    <lineage>
        <taxon>Eukaryota</taxon>
        <taxon>Metazoa</taxon>
        <taxon>Ecdysozoa</taxon>
        <taxon>Nematoda</taxon>
        <taxon>Chromadorea</taxon>
        <taxon>Rhabditida</taxon>
        <taxon>Rhabditina</taxon>
        <taxon>Rhabditomorpha</taxon>
        <taxon>Strongyloidea</taxon>
        <taxon>Strongylidae</taxon>
        <taxon>Strongylus</taxon>
    </lineage>
</organism>
<evidence type="ECO:0000256" key="4">
    <source>
        <dbReference type="ARBA" id="ARBA00022670"/>
    </source>
</evidence>
<dbReference type="InterPro" id="IPR000834">
    <property type="entry name" value="Peptidase_M14"/>
</dbReference>
<dbReference type="PANTHER" id="PTHR11705">
    <property type="entry name" value="PROTEASE FAMILY M14 CARBOXYPEPTIDASE A,B"/>
    <property type="match status" value="1"/>
</dbReference>
<dbReference type="GO" id="GO:0004181">
    <property type="term" value="F:metallocarboxypeptidase activity"/>
    <property type="evidence" value="ECO:0007669"/>
    <property type="project" value="InterPro"/>
</dbReference>
<feature type="chain" id="PRO_5018333830" description="Peptidase M14 domain-containing protein" evidence="11">
    <location>
        <begin position="16"/>
        <end position="337"/>
    </location>
</feature>
<keyword evidence="8" id="KW-0862">Zinc</keyword>
<gene>
    <name evidence="13" type="ORF">SVUK_LOCUS16088</name>
</gene>
<dbReference type="PRINTS" id="PR00765">
    <property type="entry name" value="CRBOXYPTASEA"/>
</dbReference>
<evidence type="ECO:0000256" key="5">
    <source>
        <dbReference type="ARBA" id="ARBA00022723"/>
    </source>
</evidence>
<dbReference type="FunFam" id="3.40.630.10:FF:000084">
    <property type="entry name" value="Carboxypeptidase B2"/>
    <property type="match status" value="1"/>
</dbReference>
<evidence type="ECO:0000256" key="11">
    <source>
        <dbReference type="SAM" id="SignalP"/>
    </source>
</evidence>
<dbReference type="EMBL" id="UYYB01111369">
    <property type="protein sequence ID" value="VDM81090.1"/>
    <property type="molecule type" value="Genomic_DNA"/>
</dbReference>
<comment type="caution">
    <text evidence="10">Lacks conserved residue(s) required for the propagation of feature annotation.</text>
</comment>
<feature type="signal peptide" evidence="11">
    <location>
        <begin position="1"/>
        <end position="15"/>
    </location>
</feature>
<evidence type="ECO:0000256" key="7">
    <source>
        <dbReference type="ARBA" id="ARBA00022801"/>
    </source>
</evidence>
<name>A0A3P7J6N8_STRVU</name>
<evidence type="ECO:0000256" key="3">
    <source>
        <dbReference type="ARBA" id="ARBA00022645"/>
    </source>
</evidence>
<comment type="similarity">
    <text evidence="2 10">Belongs to the peptidase M14 family.</text>
</comment>
<keyword evidence="6 11" id="KW-0732">Signal</keyword>
<evidence type="ECO:0000313" key="13">
    <source>
        <dbReference type="EMBL" id="VDM81090.1"/>
    </source>
</evidence>
<evidence type="ECO:0000256" key="9">
    <source>
        <dbReference type="ARBA" id="ARBA00023049"/>
    </source>
</evidence>
<comment type="cofactor">
    <cofactor evidence="1">
        <name>Zn(2+)</name>
        <dbReference type="ChEBI" id="CHEBI:29105"/>
    </cofactor>
</comment>
<dbReference type="GO" id="GO:0008270">
    <property type="term" value="F:zinc ion binding"/>
    <property type="evidence" value="ECO:0007669"/>
    <property type="project" value="InterPro"/>
</dbReference>
<dbReference type="PROSITE" id="PS52035">
    <property type="entry name" value="PEPTIDASE_M14"/>
    <property type="match status" value="1"/>
</dbReference>
<dbReference type="PANTHER" id="PTHR11705:SF139">
    <property type="entry name" value="PEPTIDASE M14 CARBOXYPEPTIDASE A DOMAIN-CONTAINING PROTEIN"/>
    <property type="match status" value="1"/>
</dbReference>
<keyword evidence="4" id="KW-0645">Protease</keyword>
<dbReference type="SMART" id="SM00631">
    <property type="entry name" value="Zn_pept"/>
    <property type="match status" value="1"/>
</dbReference>
<feature type="domain" description="Peptidase M14" evidence="12">
    <location>
        <begin position="60"/>
        <end position="337"/>
    </location>
</feature>
<dbReference type="AlphaFoldDB" id="A0A3P7J6N8"/>
<sequence>MFLALSMLTLPFCFADSFHSCWIIILLSVSREIRRERRHLQRYRSRAKRSFDAMQFDVDNYHTYDEVAFNIMVEFMQLLSKQHPDLVTLLNVSRTFEGRPMYGVKVRVCSKKTCLISSSNRYKPAIFVDAGVHAREWAAPAAALWMIKKVLVSAYGKDPVITRSVDKFDWYIIPEANPDGYEYSRVSDRLWRKTRSRNITVNKWCVGADANRNWGHRWGEAGANRSPCSNIYAGSRPFSEPEIVGNGMRQKLLSMLCETRREQSTSMERLPNPASGTSIDYMQDRGVPYIFGVELRPLDSHDTYGFSLPPQLIKPTGERTTRYLLLCLSCSDSHGGS</sequence>
<evidence type="ECO:0000256" key="8">
    <source>
        <dbReference type="ARBA" id="ARBA00022833"/>
    </source>
</evidence>
<evidence type="ECO:0000256" key="2">
    <source>
        <dbReference type="ARBA" id="ARBA00005988"/>
    </source>
</evidence>
<protein>
    <recommendedName>
        <fullName evidence="12">Peptidase M14 domain-containing protein</fullName>
    </recommendedName>
</protein>
<keyword evidence="5" id="KW-0479">Metal-binding</keyword>
<dbReference type="GO" id="GO:0006508">
    <property type="term" value="P:proteolysis"/>
    <property type="evidence" value="ECO:0007669"/>
    <property type="project" value="UniProtKB-KW"/>
</dbReference>
<reference evidence="13 14" key="1">
    <citation type="submission" date="2018-11" db="EMBL/GenBank/DDBJ databases">
        <authorList>
            <consortium name="Pathogen Informatics"/>
        </authorList>
    </citation>
    <scope>NUCLEOTIDE SEQUENCE [LARGE SCALE GENOMIC DNA]</scope>
</reference>
<evidence type="ECO:0000256" key="1">
    <source>
        <dbReference type="ARBA" id="ARBA00001947"/>
    </source>
</evidence>